<dbReference type="InterPro" id="IPR038770">
    <property type="entry name" value="Na+/solute_symporter_sf"/>
</dbReference>
<evidence type="ECO:0000256" key="5">
    <source>
        <dbReference type="ARBA" id="ARBA00023065"/>
    </source>
</evidence>
<dbReference type="PANTHER" id="PTHR32468">
    <property type="entry name" value="CATION/H + ANTIPORTER"/>
    <property type="match status" value="1"/>
</dbReference>
<dbReference type="Proteomes" id="UP000756346">
    <property type="component" value="Unassembled WGS sequence"/>
</dbReference>
<evidence type="ECO:0000256" key="4">
    <source>
        <dbReference type="ARBA" id="ARBA00022989"/>
    </source>
</evidence>
<evidence type="ECO:0000256" key="7">
    <source>
        <dbReference type="SAM" id="Phobius"/>
    </source>
</evidence>
<keyword evidence="5" id="KW-0406">Ion transport</keyword>
<feature type="transmembrane region" description="Helical" evidence="7">
    <location>
        <begin position="198"/>
        <end position="222"/>
    </location>
</feature>
<feature type="transmembrane region" description="Helical" evidence="7">
    <location>
        <begin position="269"/>
        <end position="302"/>
    </location>
</feature>
<feature type="transmembrane region" description="Helical" evidence="7">
    <location>
        <begin position="33"/>
        <end position="50"/>
    </location>
</feature>
<feature type="transmembrane region" description="Helical" evidence="7">
    <location>
        <begin position="165"/>
        <end position="186"/>
    </location>
</feature>
<keyword evidence="4 7" id="KW-1133">Transmembrane helix</keyword>
<keyword evidence="10" id="KW-1185">Reference proteome</keyword>
<dbReference type="Pfam" id="PF00999">
    <property type="entry name" value="Na_H_Exchanger"/>
    <property type="match status" value="1"/>
</dbReference>
<evidence type="ECO:0000259" key="8">
    <source>
        <dbReference type="Pfam" id="PF00999"/>
    </source>
</evidence>
<organism evidence="9 10">
    <name type="scientific">Microdochium trichocladiopsis</name>
    <dbReference type="NCBI Taxonomy" id="1682393"/>
    <lineage>
        <taxon>Eukaryota</taxon>
        <taxon>Fungi</taxon>
        <taxon>Dikarya</taxon>
        <taxon>Ascomycota</taxon>
        <taxon>Pezizomycotina</taxon>
        <taxon>Sordariomycetes</taxon>
        <taxon>Xylariomycetidae</taxon>
        <taxon>Xylariales</taxon>
        <taxon>Microdochiaceae</taxon>
        <taxon>Microdochium</taxon>
    </lineage>
</organism>
<accession>A0A9P8XRN3</accession>
<dbReference type="PANTHER" id="PTHR32468:SF0">
    <property type="entry name" value="K(+)_H(+) ANTIPORTER 1"/>
    <property type="match status" value="1"/>
</dbReference>
<protein>
    <submittedName>
        <fullName evidence="9">Sodium/hydrogen exchanger family-domain-containing protein</fullName>
    </submittedName>
</protein>
<evidence type="ECO:0000256" key="6">
    <source>
        <dbReference type="ARBA" id="ARBA00023136"/>
    </source>
</evidence>
<feature type="domain" description="Cation/H+ exchanger transmembrane" evidence="8">
    <location>
        <begin position="42"/>
        <end position="404"/>
    </location>
</feature>
<evidence type="ECO:0000313" key="9">
    <source>
        <dbReference type="EMBL" id="KAH7009453.1"/>
    </source>
</evidence>
<dbReference type="InterPro" id="IPR006153">
    <property type="entry name" value="Cation/H_exchanger_TM"/>
</dbReference>
<feature type="transmembrane region" description="Helical" evidence="7">
    <location>
        <begin position="124"/>
        <end position="145"/>
    </location>
</feature>
<reference evidence="9" key="1">
    <citation type="journal article" date="2021" name="Nat. Commun.">
        <title>Genetic determinants of endophytism in the Arabidopsis root mycobiome.</title>
        <authorList>
            <person name="Mesny F."/>
            <person name="Miyauchi S."/>
            <person name="Thiergart T."/>
            <person name="Pickel B."/>
            <person name="Atanasova L."/>
            <person name="Karlsson M."/>
            <person name="Huettel B."/>
            <person name="Barry K.W."/>
            <person name="Haridas S."/>
            <person name="Chen C."/>
            <person name="Bauer D."/>
            <person name="Andreopoulos W."/>
            <person name="Pangilinan J."/>
            <person name="LaButti K."/>
            <person name="Riley R."/>
            <person name="Lipzen A."/>
            <person name="Clum A."/>
            <person name="Drula E."/>
            <person name="Henrissat B."/>
            <person name="Kohler A."/>
            <person name="Grigoriev I.V."/>
            <person name="Martin F.M."/>
            <person name="Hacquard S."/>
        </authorList>
    </citation>
    <scope>NUCLEOTIDE SEQUENCE</scope>
    <source>
        <strain evidence="9">MPI-CAGE-CH-0230</strain>
    </source>
</reference>
<keyword evidence="6 7" id="KW-0472">Membrane</keyword>
<evidence type="ECO:0000313" key="10">
    <source>
        <dbReference type="Proteomes" id="UP000756346"/>
    </source>
</evidence>
<dbReference type="AlphaFoldDB" id="A0A9P8XRN3"/>
<feature type="transmembrane region" description="Helical" evidence="7">
    <location>
        <begin position="228"/>
        <end position="248"/>
    </location>
</feature>
<dbReference type="GO" id="GO:0015297">
    <property type="term" value="F:antiporter activity"/>
    <property type="evidence" value="ECO:0007669"/>
    <property type="project" value="InterPro"/>
</dbReference>
<comment type="subcellular location">
    <subcellularLocation>
        <location evidence="1">Membrane</location>
        <topology evidence="1">Multi-pass membrane protein</topology>
    </subcellularLocation>
</comment>
<dbReference type="GeneID" id="70191260"/>
<dbReference type="GO" id="GO:1902600">
    <property type="term" value="P:proton transmembrane transport"/>
    <property type="evidence" value="ECO:0007669"/>
    <property type="project" value="InterPro"/>
</dbReference>
<comment type="caution">
    <text evidence="9">The sequence shown here is derived from an EMBL/GenBank/DDBJ whole genome shotgun (WGS) entry which is preliminary data.</text>
</comment>
<feature type="transmembrane region" description="Helical" evidence="7">
    <location>
        <begin position="92"/>
        <end position="112"/>
    </location>
</feature>
<dbReference type="InterPro" id="IPR050794">
    <property type="entry name" value="CPA2_transporter"/>
</dbReference>
<evidence type="ECO:0000256" key="3">
    <source>
        <dbReference type="ARBA" id="ARBA00022692"/>
    </source>
</evidence>
<dbReference type="EMBL" id="JAGTJQ010000018">
    <property type="protein sequence ID" value="KAH7009453.1"/>
    <property type="molecule type" value="Genomic_DNA"/>
</dbReference>
<keyword evidence="2" id="KW-0813">Transport</keyword>
<keyword evidence="3 7" id="KW-0812">Transmembrane</keyword>
<dbReference type="Gene3D" id="1.20.1530.20">
    <property type="match status" value="1"/>
</dbReference>
<name>A0A9P8XRN3_9PEZI</name>
<evidence type="ECO:0000256" key="1">
    <source>
        <dbReference type="ARBA" id="ARBA00004141"/>
    </source>
</evidence>
<proteinExistence type="predicted"/>
<dbReference type="OrthoDB" id="2687058at2759"/>
<dbReference type="RefSeq" id="XP_046004081.1">
    <property type="nucleotide sequence ID" value="XM_046161714.1"/>
</dbReference>
<gene>
    <name evidence="9" type="ORF">B0I36DRAFT_401948</name>
</gene>
<evidence type="ECO:0000256" key="2">
    <source>
        <dbReference type="ARBA" id="ARBA00022448"/>
    </source>
</evidence>
<feature type="transmembrane region" description="Helical" evidence="7">
    <location>
        <begin position="62"/>
        <end position="80"/>
    </location>
</feature>
<dbReference type="GO" id="GO:0016020">
    <property type="term" value="C:membrane"/>
    <property type="evidence" value="ECO:0007669"/>
    <property type="project" value="UniProtKB-SubCell"/>
</dbReference>
<sequence>MAGGTATNGTTAPPQAGIFEGIKPNAWSTSQPITLFIIQSVIIIVFCRALHYPLSYIKQPRVIAEVIGGIMLGPSVLMRIPGFREEVFPKDSIVVLNNVANLGLLLFLFLIGLEVDLRMFVNNWRVAASVGAASMVLPFALGYAIAAGLYEQFHDKSKSNISFTVYGLFIGTALAITAFPVLCRILTELDMLSTPVGVTVLAAGVGNDVVGWVLLALCVALVNNGSGIAALWVLLVAVAWTLFLVFAVRPAFHWLLRKKGAIQNGPSESMIMVTLVLVLISAWFTNIIGVHAIFGAFLVGLICPHEGGFSIKVTERMEDLISALFLPLYFALSGLNTDLGLLNDGKIIGGTLAARAMNLVWRESFAIGCLMSCKGLVELIVLNIGYQANILDQRTFTMFVIMALKLDAWKRGEIDWDGKPIVHDDNSFSDSAQKLHKTKIQRVLVYLRLDSLPSTFTFLSILGVEEVPAAPAEDAAHASDGARTVGPRARPLEVHALRILELTDRSSSVMKVTETEDYAKRDPVINAFRTFSRLHDLAFSGNVVVTPESMYADTVVTSASSQESDFVLVPWSQVGSNTEDQSVPFRVSSEDRYNPGPHLDFVQSVFAKAICTTGILVSNDTNGTGTFERPGLTRSKSVVSMRSNREVAVLPNFEKSHRIFLPFVGGPDDRAALRFVLQIAKNPNVTATILHLTLSDAVDDSISPVPATTSEHVSKEPTVVDSLAEDATLFSTLQSSLPAELAARVTFSKLSVPSKAAAEKAIKAASETIGQNPRNSGNIVVVGRRHSILQQQRRPSSSPAAANYFVQDGMRNTIGVLGQQLVFGGLQASILVIQAGENAAQ</sequence>